<accession>A0A7S3F520</accession>
<organism evidence="2">
    <name type="scientific">Prasinoderma singulare</name>
    <dbReference type="NCBI Taxonomy" id="676789"/>
    <lineage>
        <taxon>Eukaryota</taxon>
        <taxon>Viridiplantae</taxon>
        <taxon>Prasinodermophyta</taxon>
        <taxon>Prasinodermophyceae</taxon>
        <taxon>Prasinodermales</taxon>
        <taxon>Prasinodermaceae</taxon>
        <taxon>Prasinoderma</taxon>
    </lineage>
</organism>
<evidence type="ECO:0000256" key="1">
    <source>
        <dbReference type="SAM" id="MobiDB-lite"/>
    </source>
</evidence>
<evidence type="ECO:0000313" key="2">
    <source>
        <dbReference type="EMBL" id="CAE0125236.1"/>
    </source>
</evidence>
<sequence length="426" mass="45456">MAAPPKWMSPAAAEEIAAAKLPARALRAGAPGEGELDAPGERCYDERHVGARLAASNGQVLTYDDNDDMAACGAVISGVLLRANRAAEARLRAIRRAEALEARFGGTAAGGENKAKQRSREDAFGVRRGRMEAHLGFPRSKYLGNGEADEVDTTCSGYWAPRVAEPRAVTTIRDDNGNELKVDLRRFCARCGHEAQHHEREQDATLREEKAAARRVEAARARLEGASLSGGGQLAAAPPSLAEVHAMGARELKELLTAAGVRTAGITDRQELVSKAVTVALSRTPRGGPGGDASTAGTARRAQHGDVAGEDEEWMYVQGSGEHDPGHWRSRLTGEETWEDPRRRRQVGVRAAQRSESEASRQGAAKTRKVTLALPDPGEVGSMSIRQLKALLEAHGEGGAARAATEKVELVQAAIGLVMRKRSAVR</sequence>
<proteinExistence type="predicted"/>
<dbReference type="AlphaFoldDB" id="A0A7S3F520"/>
<gene>
    <name evidence="2" type="ORF">PSIN1315_LOCUS474</name>
</gene>
<reference evidence="2" key="1">
    <citation type="submission" date="2021-01" db="EMBL/GenBank/DDBJ databases">
        <authorList>
            <person name="Corre E."/>
            <person name="Pelletier E."/>
            <person name="Niang G."/>
            <person name="Scheremetjew M."/>
            <person name="Finn R."/>
            <person name="Kale V."/>
            <person name="Holt S."/>
            <person name="Cochrane G."/>
            <person name="Meng A."/>
            <person name="Brown T."/>
            <person name="Cohen L."/>
        </authorList>
    </citation>
    <scope>NUCLEOTIDE SEQUENCE</scope>
    <source>
        <strain evidence="2">RCC927</strain>
    </source>
</reference>
<dbReference type="EMBL" id="HBHY01000737">
    <property type="protein sequence ID" value="CAE0125236.1"/>
    <property type="molecule type" value="Transcribed_RNA"/>
</dbReference>
<feature type="region of interest" description="Disordered" evidence="1">
    <location>
        <begin position="320"/>
        <end position="367"/>
    </location>
</feature>
<name>A0A7S3F520_9VIRI</name>
<protein>
    <submittedName>
        <fullName evidence="2">Uncharacterized protein</fullName>
    </submittedName>
</protein>
<feature type="region of interest" description="Disordered" evidence="1">
    <location>
        <begin position="282"/>
        <end position="306"/>
    </location>
</feature>